<accession>I4D264</accession>
<dbReference type="InterPro" id="IPR003661">
    <property type="entry name" value="HisK_dim/P_dom"/>
</dbReference>
<dbReference type="SMART" id="SM00387">
    <property type="entry name" value="HATPase_c"/>
    <property type="match status" value="1"/>
</dbReference>
<dbReference type="SUPFAM" id="SSF55874">
    <property type="entry name" value="ATPase domain of HSP90 chaperone/DNA topoisomerase II/histidine kinase"/>
    <property type="match status" value="1"/>
</dbReference>
<dbReference type="InterPro" id="IPR005467">
    <property type="entry name" value="His_kinase_dom"/>
</dbReference>
<dbReference type="PROSITE" id="PS50113">
    <property type="entry name" value="PAC"/>
    <property type="match status" value="2"/>
</dbReference>
<evidence type="ECO:0000313" key="14">
    <source>
        <dbReference type="Proteomes" id="UP000002892"/>
    </source>
</evidence>
<keyword evidence="6" id="KW-0418">Kinase</keyword>
<dbReference type="InterPro" id="IPR004358">
    <property type="entry name" value="Sig_transdc_His_kin-like_C"/>
</dbReference>
<keyword evidence="4" id="KW-0808">Transferase</keyword>
<dbReference type="GO" id="GO:0005524">
    <property type="term" value="F:ATP binding"/>
    <property type="evidence" value="ECO:0007669"/>
    <property type="project" value="UniProtKB-KW"/>
</dbReference>
<keyword evidence="9" id="KW-0472">Membrane</keyword>
<dbReference type="InterPro" id="IPR036097">
    <property type="entry name" value="HisK_dim/P_sf"/>
</dbReference>
<dbReference type="eggNOG" id="COG3290">
    <property type="taxonomic scope" value="Bacteria"/>
</dbReference>
<keyword evidence="8" id="KW-0902">Two-component regulatory system</keyword>
<evidence type="ECO:0000259" key="12">
    <source>
        <dbReference type="PROSITE" id="PS50113"/>
    </source>
</evidence>
<evidence type="ECO:0000259" key="10">
    <source>
        <dbReference type="PROSITE" id="PS50109"/>
    </source>
</evidence>
<dbReference type="Gene3D" id="1.10.287.130">
    <property type="match status" value="1"/>
</dbReference>
<feature type="domain" description="PAC" evidence="12">
    <location>
        <begin position="317"/>
        <end position="369"/>
    </location>
</feature>
<dbReference type="InterPro" id="IPR000014">
    <property type="entry name" value="PAS"/>
</dbReference>
<dbReference type="SMART" id="SM00091">
    <property type="entry name" value="PAS"/>
    <property type="match status" value="1"/>
</dbReference>
<dbReference type="Pfam" id="PF00512">
    <property type="entry name" value="HisKA"/>
    <property type="match status" value="1"/>
</dbReference>
<name>I4D264_DESAJ</name>
<dbReference type="PROSITE" id="PS50112">
    <property type="entry name" value="PAS"/>
    <property type="match status" value="1"/>
</dbReference>
<dbReference type="Pfam" id="PF02518">
    <property type="entry name" value="HATPase_c"/>
    <property type="match status" value="1"/>
</dbReference>
<dbReference type="InterPro" id="IPR031621">
    <property type="entry name" value="HisKA_7TM"/>
</dbReference>
<dbReference type="HOGENOM" id="CLU_387692_0_0_9"/>
<protein>
    <recommendedName>
        <fullName evidence="2">histidine kinase</fullName>
        <ecNumber evidence="2">2.7.13.3</ecNumber>
    </recommendedName>
</protein>
<dbReference type="EMBL" id="CP003639">
    <property type="protein sequence ID" value="AFM39888.1"/>
    <property type="molecule type" value="Genomic_DNA"/>
</dbReference>
<evidence type="ECO:0000256" key="9">
    <source>
        <dbReference type="SAM" id="Phobius"/>
    </source>
</evidence>
<feature type="transmembrane region" description="Helical" evidence="9">
    <location>
        <begin position="115"/>
        <end position="133"/>
    </location>
</feature>
<evidence type="ECO:0000256" key="3">
    <source>
        <dbReference type="ARBA" id="ARBA00022553"/>
    </source>
</evidence>
<keyword evidence="9" id="KW-0812">Transmembrane</keyword>
<dbReference type="Gene3D" id="3.30.450.20">
    <property type="entry name" value="PAS domain"/>
    <property type="match status" value="2"/>
</dbReference>
<keyword evidence="5" id="KW-0547">Nucleotide-binding</keyword>
<proteinExistence type="predicted"/>
<dbReference type="NCBIfam" id="TIGR00229">
    <property type="entry name" value="sensory_box"/>
    <property type="match status" value="1"/>
</dbReference>
<keyword evidence="7" id="KW-0067">ATP-binding</keyword>
<feature type="transmembrane region" description="Helical" evidence="9">
    <location>
        <begin position="200"/>
        <end position="219"/>
    </location>
</feature>
<dbReference type="Gene3D" id="3.30.565.10">
    <property type="entry name" value="Histidine kinase-like ATPase, C-terminal domain"/>
    <property type="match status" value="1"/>
</dbReference>
<dbReference type="CDD" id="cd00130">
    <property type="entry name" value="PAS"/>
    <property type="match status" value="1"/>
</dbReference>
<dbReference type="CDD" id="cd00082">
    <property type="entry name" value="HisKA"/>
    <property type="match status" value="1"/>
</dbReference>
<evidence type="ECO:0000256" key="4">
    <source>
        <dbReference type="ARBA" id="ARBA00022679"/>
    </source>
</evidence>
<dbReference type="eggNOG" id="COG3852">
    <property type="taxonomic scope" value="Bacteria"/>
</dbReference>
<dbReference type="PANTHER" id="PTHR43065:SF46">
    <property type="entry name" value="C4-DICARBOXYLATE TRANSPORT SENSOR PROTEIN DCTB"/>
    <property type="match status" value="1"/>
</dbReference>
<reference evidence="13 14" key="1">
    <citation type="journal article" date="2012" name="J. Bacteriol.">
        <title>Complete genome sequences of Desulfosporosinus orientis DSM765T, Desulfosporosinus youngiae DSM17734T, Desulfosporosinus meridiei DSM13257T, and Desulfosporosinus acidiphilus DSM22704T.</title>
        <authorList>
            <person name="Pester M."/>
            <person name="Brambilla E."/>
            <person name="Alazard D."/>
            <person name="Rattei T."/>
            <person name="Weinmaier T."/>
            <person name="Han J."/>
            <person name="Lucas S."/>
            <person name="Lapidus A."/>
            <person name="Cheng J.F."/>
            <person name="Goodwin L."/>
            <person name="Pitluck S."/>
            <person name="Peters L."/>
            <person name="Ovchinnikova G."/>
            <person name="Teshima H."/>
            <person name="Detter J.C."/>
            <person name="Han C.S."/>
            <person name="Tapia R."/>
            <person name="Land M.L."/>
            <person name="Hauser L."/>
            <person name="Kyrpides N.C."/>
            <person name="Ivanova N.N."/>
            <person name="Pagani I."/>
            <person name="Huntmann M."/>
            <person name="Wei C.L."/>
            <person name="Davenport K.W."/>
            <person name="Daligault H."/>
            <person name="Chain P.S."/>
            <person name="Chen A."/>
            <person name="Mavromatis K."/>
            <person name="Markowitz V."/>
            <person name="Szeto E."/>
            <person name="Mikhailova N."/>
            <person name="Pati A."/>
            <person name="Wagner M."/>
            <person name="Woyke T."/>
            <person name="Ollivier B."/>
            <person name="Klenk H.P."/>
            <person name="Spring S."/>
            <person name="Loy A."/>
        </authorList>
    </citation>
    <scope>NUCLEOTIDE SEQUENCE [LARGE SCALE GENOMIC DNA]</scope>
    <source>
        <strain evidence="14">DSM 22704 / JCM 16185 / SJ4</strain>
    </source>
</reference>
<feature type="transmembrane region" description="Helical" evidence="9">
    <location>
        <begin position="12"/>
        <end position="36"/>
    </location>
</feature>
<dbReference type="Pfam" id="PF16927">
    <property type="entry name" value="HisKA_7TM"/>
    <property type="match status" value="1"/>
</dbReference>
<evidence type="ECO:0000256" key="6">
    <source>
        <dbReference type="ARBA" id="ARBA00022777"/>
    </source>
</evidence>
<dbReference type="InterPro" id="IPR000700">
    <property type="entry name" value="PAS-assoc_C"/>
</dbReference>
<dbReference type="Proteomes" id="UP000002892">
    <property type="component" value="Chromosome"/>
</dbReference>
<dbReference type="KEGG" id="dai:Desaci_0832"/>
<evidence type="ECO:0000259" key="11">
    <source>
        <dbReference type="PROSITE" id="PS50112"/>
    </source>
</evidence>
<sequence length="716" mass="81514">MLNMIYCLFYGFLKVGLPVIALVYLYLTCSSVYLFLGISLFFKDRKNIINKIFLAISLNLAFWAFCYALMTSSSTKEAAYFFNRLSSLSWSTLFSMVLYLFIYLTKREAYLKKPWNHLPLVVPSLIAIYLYFLHTTSANEIVRASYGWTFLIPKRNGVLWDYYYGIYSVVFALVSIWLILDWGKKSKLVREKKQSKLVAYSLLASLILGSITNIILPLLKKTYLPQLAVVSILFVCLVIRYSMIKLKLMSFTSERVVLDVLKIMNEGLIITDPEGKITSINKGALQLLGYEESNLRGKLAEQFFQSDLMLSKTGISSRSENEIITQNGTLIPVLSSFSVLLDDFGDELGRVILFQNISEIKQIQNELRNAHEMMMGEYTRLHDVIDSLPGLVSVISESYVVRFANQNHNSVFGESEGKTCYEVVAQNKPCDNCSINYVFENDLPIRGEKLFYNNRIYEVTLQPFYDIDGSKLVIRNLCDITERKEAEQELSRLQTEMARLERLNLVGQMAAGIAHEIRNPMTTVRGYLQLLGSKSEYQSQESTFQLMIDELDRANIIISDFLSLARNSTKERRYQNINELLKHLFPLLEADSFSQNKQIVFVAGEIPDILISQEEISQLVLNLCRNGLEAMEEGGTVTIRTYLEDDHVVLSVKDEGKGIEAGDLDKIGTPFFTTKEKGTGLGLSTCYNIAAHHNARLEFISNPNGTTFLVRFITKK</sequence>
<feature type="domain" description="Histidine kinase" evidence="10">
    <location>
        <begin position="512"/>
        <end position="716"/>
    </location>
</feature>
<dbReference type="STRING" id="646529.Desaci_0832"/>
<keyword evidence="3" id="KW-0597">Phosphoprotein</keyword>
<feature type="domain" description="PAS" evidence="11">
    <location>
        <begin position="253"/>
        <end position="298"/>
    </location>
</feature>
<dbReference type="PRINTS" id="PR00344">
    <property type="entry name" value="BCTRLSENSOR"/>
</dbReference>
<dbReference type="GO" id="GO:0000155">
    <property type="term" value="F:phosphorelay sensor kinase activity"/>
    <property type="evidence" value="ECO:0007669"/>
    <property type="project" value="InterPro"/>
</dbReference>
<dbReference type="SMART" id="SM00388">
    <property type="entry name" value="HisKA"/>
    <property type="match status" value="1"/>
</dbReference>
<dbReference type="Pfam" id="PF13426">
    <property type="entry name" value="PAS_9"/>
    <property type="match status" value="2"/>
</dbReference>
<comment type="catalytic activity">
    <reaction evidence="1">
        <text>ATP + protein L-histidine = ADP + protein N-phospho-L-histidine.</text>
        <dbReference type="EC" id="2.7.13.3"/>
    </reaction>
</comment>
<dbReference type="SUPFAM" id="SSF47384">
    <property type="entry name" value="Homodimeric domain of signal transducing histidine kinase"/>
    <property type="match status" value="1"/>
</dbReference>
<evidence type="ECO:0000256" key="2">
    <source>
        <dbReference type="ARBA" id="ARBA00012438"/>
    </source>
</evidence>
<feature type="transmembrane region" description="Helical" evidence="9">
    <location>
        <begin position="48"/>
        <end position="70"/>
    </location>
</feature>
<dbReference type="PANTHER" id="PTHR43065">
    <property type="entry name" value="SENSOR HISTIDINE KINASE"/>
    <property type="match status" value="1"/>
</dbReference>
<feature type="transmembrane region" description="Helical" evidence="9">
    <location>
        <begin position="82"/>
        <end position="103"/>
    </location>
</feature>
<keyword evidence="14" id="KW-1185">Reference proteome</keyword>
<dbReference type="EC" id="2.7.13.3" evidence="2"/>
<evidence type="ECO:0000256" key="8">
    <source>
        <dbReference type="ARBA" id="ARBA00023012"/>
    </source>
</evidence>
<feature type="domain" description="PAC" evidence="12">
    <location>
        <begin position="441"/>
        <end position="492"/>
    </location>
</feature>
<dbReference type="SUPFAM" id="SSF55785">
    <property type="entry name" value="PYP-like sensor domain (PAS domain)"/>
    <property type="match status" value="2"/>
</dbReference>
<gene>
    <name evidence="13" type="ordered locus">Desaci_0832</name>
</gene>
<keyword evidence="9" id="KW-1133">Transmembrane helix</keyword>
<organism evidence="13 14">
    <name type="scientific">Desulfosporosinus acidiphilus (strain DSM 22704 / JCM 16185 / SJ4)</name>
    <dbReference type="NCBI Taxonomy" id="646529"/>
    <lineage>
        <taxon>Bacteria</taxon>
        <taxon>Bacillati</taxon>
        <taxon>Bacillota</taxon>
        <taxon>Clostridia</taxon>
        <taxon>Eubacteriales</taxon>
        <taxon>Desulfitobacteriaceae</taxon>
        <taxon>Desulfosporosinus</taxon>
    </lineage>
</organism>
<evidence type="ECO:0000256" key="1">
    <source>
        <dbReference type="ARBA" id="ARBA00000085"/>
    </source>
</evidence>
<feature type="transmembrane region" description="Helical" evidence="9">
    <location>
        <begin position="225"/>
        <end position="243"/>
    </location>
</feature>
<evidence type="ECO:0000256" key="7">
    <source>
        <dbReference type="ARBA" id="ARBA00022840"/>
    </source>
</evidence>
<feature type="transmembrane region" description="Helical" evidence="9">
    <location>
        <begin position="162"/>
        <end position="180"/>
    </location>
</feature>
<dbReference type="InterPro" id="IPR035965">
    <property type="entry name" value="PAS-like_dom_sf"/>
</dbReference>
<dbReference type="InterPro" id="IPR036890">
    <property type="entry name" value="HATPase_C_sf"/>
</dbReference>
<dbReference type="PROSITE" id="PS50109">
    <property type="entry name" value="HIS_KIN"/>
    <property type="match status" value="1"/>
</dbReference>
<dbReference type="AlphaFoldDB" id="I4D264"/>
<evidence type="ECO:0000313" key="13">
    <source>
        <dbReference type="EMBL" id="AFM39888.1"/>
    </source>
</evidence>
<dbReference type="InterPro" id="IPR003594">
    <property type="entry name" value="HATPase_dom"/>
</dbReference>
<evidence type="ECO:0000256" key="5">
    <source>
        <dbReference type="ARBA" id="ARBA00022741"/>
    </source>
</evidence>